<dbReference type="RefSeq" id="WP_039337648.1">
    <property type="nucleotide sequence ID" value="NZ_JBNNWK010000016.1"/>
</dbReference>
<comment type="caution">
    <text evidence="2">The sequence shown here is derived from an EMBL/GenBank/DDBJ whole genome shotgun (WGS) entry which is preliminary data.</text>
</comment>
<evidence type="ECO:0000256" key="1">
    <source>
        <dbReference type="SAM" id="SignalP"/>
    </source>
</evidence>
<dbReference type="Proteomes" id="UP000031338">
    <property type="component" value="Unassembled WGS sequence"/>
</dbReference>
<feature type="chain" id="PRO_5002127592" evidence="1">
    <location>
        <begin position="22"/>
        <end position="109"/>
    </location>
</feature>
<keyword evidence="3" id="KW-1185">Reference proteome</keyword>
<dbReference type="STRING" id="48936.NJ75_04022"/>
<evidence type="ECO:0000313" key="2">
    <source>
        <dbReference type="EMBL" id="KHS42707.1"/>
    </source>
</evidence>
<organism evidence="2 3">
    <name type="scientific">Novosphingobium subterraneum</name>
    <dbReference type="NCBI Taxonomy" id="48936"/>
    <lineage>
        <taxon>Bacteria</taxon>
        <taxon>Pseudomonadati</taxon>
        <taxon>Pseudomonadota</taxon>
        <taxon>Alphaproteobacteria</taxon>
        <taxon>Sphingomonadales</taxon>
        <taxon>Sphingomonadaceae</taxon>
        <taxon>Novosphingobium</taxon>
    </lineage>
</organism>
<proteinExistence type="predicted"/>
<gene>
    <name evidence="2" type="ORF">NJ75_04022</name>
</gene>
<keyword evidence="1" id="KW-0732">Signal</keyword>
<protein>
    <submittedName>
        <fullName evidence="2">Uncharacterized protein</fullName>
    </submittedName>
</protein>
<reference evidence="2 3" key="1">
    <citation type="submission" date="2014-10" db="EMBL/GenBank/DDBJ databases">
        <title>Draft genome sequence of Novosphingobium subterraneum DSM 12447.</title>
        <authorList>
            <person name="Gan H.M."/>
            <person name="Gan H.Y."/>
            <person name="Savka M.A."/>
        </authorList>
    </citation>
    <scope>NUCLEOTIDE SEQUENCE [LARGE SCALE GENOMIC DNA]</scope>
    <source>
        <strain evidence="2 3">DSM 12447</strain>
    </source>
</reference>
<sequence length="109" mass="11677">MRILLTAATLAMALTATPAHARSGYGACVAIQPSKNRLLWTNPVAAEESSMAALAAKFAATLRDKSYASDPELSEYCKFFVQQKDAMEFIMSIRQNHNGPVGPGVPFSG</sequence>
<evidence type="ECO:0000313" key="3">
    <source>
        <dbReference type="Proteomes" id="UP000031338"/>
    </source>
</evidence>
<dbReference type="PATRIC" id="fig|48936.3.peg.4055"/>
<name>A0A0B8ZI55_9SPHN</name>
<accession>A0A0B8ZI55</accession>
<feature type="signal peptide" evidence="1">
    <location>
        <begin position="1"/>
        <end position="21"/>
    </location>
</feature>
<dbReference type="EMBL" id="JRVC01000026">
    <property type="protein sequence ID" value="KHS42707.1"/>
    <property type="molecule type" value="Genomic_DNA"/>
</dbReference>
<dbReference type="AlphaFoldDB" id="A0A0B8ZI55"/>